<dbReference type="PANTHER" id="PTHR33284:SF1">
    <property type="entry name" value="RIBOSOMAL PROTEIN L25_GLN-TRNA SYNTHETASE, ANTI-CODON-BINDING DOMAIN-CONTAINING PROTEIN"/>
    <property type="match status" value="1"/>
</dbReference>
<dbReference type="GO" id="GO:0006412">
    <property type="term" value="P:translation"/>
    <property type="evidence" value="ECO:0007669"/>
    <property type="project" value="InterPro"/>
</dbReference>
<evidence type="ECO:0000256" key="1">
    <source>
        <dbReference type="ARBA" id="ARBA00022730"/>
    </source>
</evidence>
<dbReference type="EMBL" id="CAEZVB010000090">
    <property type="protein sequence ID" value="CAB4629327.1"/>
    <property type="molecule type" value="Genomic_DNA"/>
</dbReference>
<evidence type="ECO:0000259" key="5">
    <source>
        <dbReference type="Pfam" id="PF01386"/>
    </source>
</evidence>
<keyword evidence="3" id="KW-0689">Ribosomal protein</keyword>
<name>A0A6J7GCF7_9ZZZZ</name>
<dbReference type="Pfam" id="PF01386">
    <property type="entry name" value="Ribosomal_L25p"/>
    <property type="match status" value="1"/>
</dbReference>
<dbReference type="InterPro" id="IPR011035">
    <property type="entry name" value="Ribosomal_bL25/Gln-tRNA_synth"/>
</dbReference>
<proteinExistence type="predicted"/>
<dbReference type="InterPro" id="IPR029751">
    <property type="entry name" value="Ribosomal_L25_dom"/>
</dbReference>
<dbReference type="EMBL" id="CAFBMO010000024">
    <property type="protein sequence ID" value="CAB4905847.1"/>
    <property type="molecule type" value="Genomic_DNA"/>
</dbReference>
<keyword evidence="2" id="KW-0694">RNA-binding</keyword>
<protein>
    <submittedName>
        <fullName evidence="7">Unannotated protein</fullName>
    </submittedName>
</protein>
<dbReference type="InterPro" id="IPR020930">
    <property type="entry name" value="Ribosomal_uL5_bac-type"/>
</dbReference>
<dbReference type="NCBIfam" id="TIGR00731">
    <property type="entry name" value="bL25_bact_ctc"/>
    <property type="match status" value="1"/>
</dbReference>
<keyword evidence="1" id="KW-0699">rRNA-binding</keyword>
<dbReference type="GO" id="GO:0008097">
    <property type="term" value="F:5S rRNA binding"/>
    <property type="evidence" value="ECO:0007669"/>
    <property type="project" value="InterPro"/>
</dbReference>
<dbReference type="InterPro" id="IPR001021">
    <property type="entry name" value="Ribosomal_bL25_long"/>
</dbReference>
<gene>
    <name evidence="6" type="ORF">UFOPK1908_01363</name>
    <name evidence="7" type="ORF">UFOPK3576_00752</name>
</gene>
<dbReference type="GO" id="GO:0022625">
    <property type="term" value="C:cytosolic large ribosomal subunit"/>
    <property type="evidence" value="ECO:0007669"/>
    <property type="project" value="TreeGrafter"/>
</dbReference>
<sequence>MSQIAITATERSDFGKGAARRLRREGLVPAVIYGHGTQLQHVSLPNHDLDLALRKSYVVLSVTLNDKTILAMPRDIQREPVKRYLEHVDLIVITADEAVARTAYGVKATADAAEAMAATEAARAAAAPEAVEAPAAEVEAN</sequence>
<dbReference type="InterPro" id="IPR020056">
    <property type="entry name" value="Rbsml_bL25/Gln-tRNA_synth_N"/>
</dbReference>
<accession>A0A6J7GCF7</accession>
<evidence type="ECO:0000256" key="2">
    <source>
        <dbReference type="ARBA" id="ARBA00022884"/>
    </source>
</evidence>
<dbReference type="Gene3D" id="2.40.240.10">
    <property type="entry name" value="Ribosomal Protein L25, Chain P"/>
    <property type="match status" value="1"/>
</dbReference>
<dbReference type="PANTHER" id="PTHR33284">
    <property type="entry name" value="RIBOSOMAL PROTEIN L25/GLN-TRNA SYNTHETASE, ANTI-CODON-BINDING DOMAIN-CONTAINING PROTEIN"/>
    <property type="match status" value="1"/>
</dbReference>
<dbReference type="AlphaFoldDB" id="A0A6J7GCF7"/>
<evidence type="ECO:0000256" key="3">
    <source>
        <dbReference type="ARBA" id="ARBA00022980"/>
    </source>
</evidence>
<evidence type="ECO:0000256" key="4">
    <source>
        <dbReference type="ARBA" id="ARBA00023274"/>
    </source>
</evidence>
<dbReference type="GO" id="GO:0003735">
    <property type="term" value="F:structural constituent of ribosome"/>
    <property type="evidence" value="ECO:0007669"/>
    <property type="project" value="InterPro"/>
</dbReference>
<reference evidence="7" key="1">
    <citation type="submission" date="2020-05" db="EMBL/GenBank/DDBJ databases">
        <authorList>
            <person name="Chiriac C."/>
            <person name="Salcher M."/>
            <person name="Ghai R."/>
            <person name="Kavagutti S V."/>
        </authorList>
    </citation>
    <scope>NUCLEOTIDE SEQUENCE</scope>
</reference>
<dbReference type="SUPFAM" id="SSF50715">
    <property type="entry name" value="Ribosomal protein L25-like"/>
    <property type="match status" value="1"/>
</dbReference>
<dbReference type="CDD" id="cd00495">
    <property type="entry name" value="Ribosomal_L25_TL5_CTC"/>
    <property type="match status" value="1"/>
</dbReference>
<organism evidence="7">
    <name type="scientific">freshwater metagenome</name>
    <dbReference type="NCBI Taxonomy" id="449393"/>
    <lineage>
        <taxon>unclassified sequences</taxon>
        <taxon>metagenomes</taxon>
        <taxon>ecological metagenomes</taxon>
    </lineage>
</organism>
<keyword evidence="4" id="KW-0687">Ribonucleoprotein</keyword>
<feature type="domain" description="Large ribosomal subunit protein bL25 L25" evidence="5">
    <location>
        <begin position="6"/>
        <end position="90"/>
    </location>
</feature>
<evidence type="ECO:0000313" key="6">
    <source>
        <dbReference type="EMBL" id="CAB4629327.1"/>
    </source>
</evidence>
<evidence type="ECO:0000313" key="7">
    <source>
        <dbReference type="EMBL" id="CAB4905847.1"/>
    </source>
</evidence>